<comment type="similarity">
    <text evidence="1">Belongs to the four-carbon acid sugar kinase family.</text>
</comment>
<keyword evidence="4" id="KW-0418">Kinase</keyword>
<dbReference type="InterPro" id="IPR010737">
    <property type="entry name" value="4-carb_acid_sugar_kinase_N"/>
</dbReference>
<feature type="domain" description="Four-carbon acid sugar kinase N-terminal" evidence="7">
    <location>
        <begin position="7"/>
        <end position="129"/>
    </location>
</feature>
<keyword evidence="3" id="KW-0547">Nucleotide-binding</keyword>
<dbReference type="InterPro" id="IPR031475">
    <property type="entry name" value="NBD_C"/>
</dbReference>
<proteinExistence type="inferred from homology"/>
<reference evidence="9 10" key="1">
    <citation type="submission" date="2017-08" db="EMBL/GenBank/DDBJ databases">
        <title>Infants hospitalized years apart are colonized by the same room-sourced microbial strains.</title>
        <authorList>
            <person name="Brooks B."/>
            <person name="Olm M.R."/>
            <person name="Firek B.A."/>
            <person name="Baker R."/>
            <person name="Thomas B.C."/>
            <person name="Morowitz M.J."/>
            <person name="Banfield J.F."/>
        </authorList>
    </citation>
    <scope>NUCLEOTIDE SEQUENCE [LARGE SCALE GENOMIC DNA]</scope>
    <source>
        <strain evidence="9">S2_005_002_R2_34</strain>
    </source>
</reference>
<dbReference type="Pfam" id="PF07005">
    <property type="entry name" value="SBD_N"/>
    <property type="match status" value="1"/>
</dbReference>
<gene>
    <name evidence="9" type="ORF">DI556_13900</name>
</gene>
<keyword evidence="5" id="KW-0067">ATP-binding</keyword>
<evidence type="ECO:0000259" key="7">
    <source>
        <dbReference type="Pfam" id="PF07005"/>
    </source>
</evidence>
<evidence type="ECO:0000256" key="3">
    <source>
        <dbReference type="ARBA" id="ARBA00022741"/>
    </source>
</evidence>
<dbReference type="SUPFAM" id="SSF142764">
    <property type="entry name" value="YgbK-like"/>
    <property type="match status" value="1"/>
</dbReference>
<evidence type="ECO:0000256" key="2">
    <source>
        <dbReference type="ARBA" id="ARBA00022679"/>
    </source>
</evidence>
<keyword evidence="2" id="KW-0808">Transferase</keyword>
<dbReference type="InterPro" id="IPR042213">
    <property type="entry name" value="NBD_C_sf"/>
</dbReference>
<organism evidence="9 10">
    <name type="scientific">Rhodovulum sulfidophilum</name>
    <name type="common">Rhodobacter sulfidophilus</name>
    <dbReference type="NCBI Taxonomy" id="35806"/>
    <lineage>
        <taxon>Bacteria</taxon>
        <taxon>Pseudomonadati</taxon>
        <taxon>Pseudomonadota</taxon>
        <taxon>Alphaproteobacteria</taxon>
        <taxon>Rhodobacterales</taxon>
        <taxon>Paracoccaceae</taxon>
        <taxon>Rhodovulum</taxon>
    </lineage>
</organism>
<evidence type="ECO:0000313" key="10">
    <source>
        <dbReference type="Proteomes" id="UP000249185"/>
    </source>
</evidence>
<feature type="domain" description="Four-carbon acid sugar kinase nucleotide binding" evidence="8">
    <location>
        <begin position="273"/>
        <end position="345"/>
    </location>
</feature>
<evidence type="ECO:0008006" key="11">
    <source>
        <dbReference type="Google" id="ProtNLM"/>
    </source>
</evidence>
<sequence>MGQMRVLIIADDLTGALDSAVTLAGGGRRCLVARRPADVAAALARRPDVLAVSTASREGEAGAARAAVRAALDAVGTLPPIVFKKVDSRLKGHVAAEVAVVAERAGLGRALLAPAIPAQGRVVVDGLMTGAGVAAPIDVAAAFAATGLASVVPDTRDAAEFDAALAAALAPGAEPALLVGAAGLAGAVARRLDPAPSAPVARLAAPILLAIGSHDPITIAQMEYLAGRGGVEAEQAPDGACPPADTGAAARLIRLVPAPGRPFDARTAGPRFATEVAALLRAGRFGTLFACGGETADSVLGALGEGVLAVEGELLPGVPVSTMVGGETGLRFVTKSGGFGGVDALSRVVAATQGTLEGAR</sequence>
<dbReference type="Pfam" id="PF17042">
    <property type="entry name" value="NBD_C"/>
    <property type="match status" value="1"/>
</dbReference>
<dbReference type="Gene3D" id="3.40.980.20">
    <property type="entry name" value="Four-carbon acid sugar kinase, nucleotide binding domain"/>
    <property type="match status" value="1"/>
</dbReference>
<name>A0A2W5QAW6_RHOSU</name>
<protein>
    <recommendedName>
        <fullName evidence="11">Four-carbon acid sugar kinase family protein</fullName>
    </recommendedName>
</protein>
<dbReference type="EMBL" id="QFPW01000011">
    <property type="protein sequence ID" value="PZQ48550.1"/>
    <property type="molecule type" value="Genomic_DNA"/>
</dbReference>
<dbReference type="Gene3D" id="3.40.50.10840">
    <property type="entry name" value="Putative sugar-binding, N-terminal domain"/>
    <property type="match status" value="1"/>
</dbReference>
<evidence type="ECO:0000313" key="9">
    <source>
        <dbReference type="EMBL" id="PZQ48550.1"/>
    </source>
</evidence>
<dbReference type="GO" id="GO:0005524">
    <property type="term" value="F:ATP binding"/>
    <property type="evidence" value="ECO:0007669"/>
    <property type="project" value="UniProtKB-KW"/>
</dbReference>
<accession>A0A2W5QAW6</accession>
<evidence type="ECO:0000259" key="8">
    <source>
        <dbReference type="Pfam" id="PF17042"/>
    </source>
</evidence>
<keyword evidence="6" id="KW-0119">Carbohydrate metabolism</keyword>
<dbReference type="InterPro" id="IPR037051">
    <property type="entry name" value="4-carb_acid_sugar_kinase_N_sf"/>
</dbReference>
<evidence type="ECO:0000256" key="6">
    <source>
        <dbReference type="ARBA" id="ARBA00023277"/>
    </source>
</evidence>
<comment type="caution">
    <text evidence="9">The sequence shown here is derived from an EMBL/GenBank/DDBJ whole genome shotgun (WGS) entry which is preliminary data.</text>
</comment>
<evidence type="ECO:0000256" key="4">
    <source>
        <dbReference type="ARBA" id="ARBA00022777"/>
    </source>
</evidence>
<evidence type="ECO:0000256" key="5">
    <source>
        <dbReference type="ARBA" id="ARBA00022840"/>
    </source>
</evidence>
<dbReference type="GO" id="GO:0016301">
    <property type="term" value="F:kinase activity"/>
    <property type="evidence" value="ECO:0007669"/>
    <property type="project" value="UniProtKB-KW"/>
</dbReference>
<dbReference type="AlphaFoldDB" id="A0A2W5QAW6"/>
<dbReference type="Proteomes" id="UP000249185">
    <property type="component" value="Unassembled WGS sequence"/>
</dbReference>
<evidence type="ECO:0000256" key="1">
    <source>
        <dbReference type="ARBA" id="ARBA00005715"/>
    </source>
</evidence>